<reference evidence="2 3" key="1">
    <citation type="journal article" date="2019" name="Int. J. Syst. Evol. Microbiol.">
        <title>The Global Catalogue of Microorganisms (GCM) 10K type strain sequencing project: providing services to taxonomists for standard genome sequencing and annotation.</title>
        <authorList>
            <consortium name="The Broad Institute Genomics Platform"/>
            <consortium name="The Broad Institute Genome Sequencing Center for Infectious Disease"/>
            <person name="Wu L."/>
            <person name="Ma J."/>
        </authorList>
    </citation>
    <scope>NUCLEOTIDE SEQUENCE [LARGE SCALE GENOMIC DNA]</scope>
    <source>
        <strain evidence="2 3">JCM 15481</strain>
    </source>
</reference>
<dbReference type="InterPro" id="IPR029063">
    <property type="entry name" value="SAM-dependent_MTases_sf"/>
</dbReference>
<dbReference type="InterPro" id="IPR013216">
    <property type="entry name" value="Methyltransf_11"/>
</dbReference>
<feature type="domain" description="Methyltransferase type 11" evidence="1">
    <location>
        <begin position="65"/>
        <end position="160"/>
    </location>
</feature>
<dbReference type="EMBL" id="BAAAPF010000035">
    <property type="protein sequence ID" value="GAA2117090.1"/>
    <property type="molecule type" value="Genomic_DNA"/>
</dbReference>
<protein>
    <recommendedName>
        <fullName evidence="1">Methyltransferase type 11 domain-containing protein</fullName>
    </recommendedName>
</protein>
<sequence>MQMLNNQPNEERCYMSVERYWDRYATGAVTKIGSVQDSIDKGFCWTQYDHHGPAEELLCQPKNALELGCGSGNEVAYLARKGIHATGIDLSPVQIKHAEERWGDIEEARFHLREAVDFLTTTEEKYDAIYSVWGAFWFTDPRRLLPVIRAHLNPGGVLVFSQAPAVDGCYGAQGMYGNGFTGKVLPVRRWAYSEEMWHGILMNYGFLEVDTRVLEAPDPENLGTLIVQARVAP</sequence>
<name>A0ABN2XSF0_9ACTN</name>
<accession>A0ABN2XSF0</accession>
<organism evidence="2 3">
    <name type="scientific">Streptomyces synnematoformans</name>
    <dbReference type="NCBI Taxonomy" id="415721"/>
    <lineage>
        <taxon>Bacteria</taxon>
        <taxon>Bacillati</taxon>
        <taxon>Actinomycetota</taxon>
        <taxon>Actinomycetes</taxon>
        <taxon>Kitasatosporales</taxon>
        <taxon>Streptomycetaceae</taxon>
        <taxon>Streptomyces</taxon>
    </lineage>
</organism>
<dbReference type="Proteomes" id="UP001500443">
    <property type="component" value="Unassembled WGS sequence"/>
</dbReference>
<evidence type="ECO:0000313" key="3">
    <source>
        <dbReference type="Proteomes" id="UP001500443"/>
    </source>
</evidence>
<dbReference type="Pfam" id="PF08241">
    <property type="entry name" value="Methyltransf_11"/>
    <property type="match status" value="1"/>
</dbReference>
<keyword evidence="3" id="KW-1185">Reference proteome</keyword>
<dbReference type="CDD" id="cd02440">
    <property type="entry name" value="AdoMet_MTases"/>
    <property type="match status" value="1"/>
</dbReference>
<dbReference type="Gene3D" id="3.40.50.150">
    <property type="entry name" value="Vaccinia Virus protein VP39"/>
    <property type="match status" value="1"/>
</dbReference>
<comment type="caution">
    <text evidence="2">The sequence shown here is derived from an EMBL/GenBank/DDBJ whole genome shotgun (WGS) entry which is preliminary data.</text>
</comment>
<evidence type="ECO:0000313" key="2">
    <source>
        <dbReference type="EMBL" id="GAA2117090.1"/>
    </source>
</evidence>
<dbReference type="PANTHER" id="PTHR43861">
    <property type="entry name" value="TRANS-ACONITATE 2-METHYLTRANSFERASE-RELATED"/>
    <property type="match status" value="1"/>
</dbReference>
<dbReference type="PANTHER" id="PTHR43861:SF1">
    <property type="entry name" value="TRANS-ACONITATE 2-METHYLTRANSFERASE"/>
    <property type="match status" value="1"/>
</dbReference>
<proteinExistence type="predicted"/>
<dbReference type="SUPFAM" id="SSF53335">
    <property type="entry name" value="S-adenosyl-L-methionine-dependent methyltransferases"/>
    <property type="match status" value="1"/>
</dbReference>
<evidence type="ECO:0000259" key="1">
    <source>
        <dbReference type="Pfam" id="PF08241"/>
    </source>
</evidence>
<gene>
    <name evidence="2" type="ORF">GCM10009802_17940</name>
</gene>